<feature type="region of interest" description="Disordered" evidence="1">
    <location>
        <begin position="83"/>
        <end position="104"/>
    </location>
</feature>
<name>A0A840WKP7_9ACTN</name>
<organism evidence="2 3">
    <name type="scientific">Nocardiopsis metallicus</name>
    <dbReference type="NCBI Taxonomy" id="179819"/>
    <lineage>
        <taxon>Bacteria</taxon>
        <taxon>Bacillati</taxon>
        <taxon>Actinomycetota</taxon>
        <taxon>Actinomycetes</taxon>
        <taxon>Streptosporangiales</taxon>
        <taxon>Nocardiopsidaceae</taxon>
        <taxon>Nocardiopsis</taxon>
    </lineage>
</organism>
<evidence type="ECO:0000256" key="1">
    <source>
        <dbReference type="SAM" id="MobiDB-lite"/>
    </source>
</evidence>
<evidence type="ECO:0000313" key="3">
    <source>
        <dbReference type="Proteomes" id="UP000579647"/>
    </source>
</evidence>
<proteinExistence type="predicted"/>
<keyword evidence="3" id="KW-1185">Reference proteome</keyword>
<dbReference type="Proteomes" id="UP000579647">
    <property type="component" value="Unassembled WGS sequence"/>
</dbReference>
<protein>
    <submittedName>
        <fullName evidence="2">Uncharacterized protein</fullName>
    </submittedName>
</protein>
<dbReference type="EMBL" id="JACHDO010000001">
    <property type="protein sequence ID" value="MBB5492237.1"/>
    <property type="molecule type" value="Genomic_DNA"/>
</dbReference>
<dbReference type="RefSeq" id="WP_254418065.1">
    <property type="nucleotide sequence ID" value="NZ_BAAAKM010000139.1"/>
</dbReference>
<dbReference type="SUPFAM" id="SSF55166">
    <property type="entry name" value="Hedgehog/DD-peptidase"/>
    <property type="match status" value="1"/>
</dbReference>
<reference evidence="2 3" key="1">
    <citation type="submission" date="2020-08" db="EMBL/GenBank/DDBJ databases">
        <title>Sequencing the genomes of 1000 actinobacteria strains.</title>
        <authorList>
            <person name="Klenk H.-P."/>
        </authorList>
    </citation>
    <scope>NUCLEOTIDE SEQUENCE [LARGE SCALE GENOMIC DNA]</scope>
    <source>
        <strain evidence="2 3">DSM 44598</strain>
    </source>
</reference>
<accession>A0A840WKP7</accession>
<gene>
    <name evidence="2" type="ORF">HNR07_003374</name>
</gene>
<evidence type="ECO:0000313" key="2">
    <source>
        <dbReference type="EMBL" id="MBB5492237.1"/>
    </source>
</evidence>
<comment type="caution">
    <text evidence="2">The sequence shown here is derived from an EMBL/GenBank/DDBJ whole genome shotgun (WGS) entry which is preliminary data.</text>
</comment>
<dbReference type="InterPro" id="IPR009045">
    <property type="entry name" value="Zn_M74/Hedgehog-like"/>
</dbReference>
<feature type="region of interest" description="Disordered" evidence="1">
    <location>
        <begin position="161"/>
        <end position="188"/>
    </location>
</feature>
<dbReference type="AlphaFoldDB" id="A0A840WKP7"/>
<sequence>MTVLAALLAACSTNNPAPGSGVEGKEAEPVQLPEVAAYRVAEDEPALDVKVAAVRFLETAFNYDEGQGTAQATRERLAQAEIDPDAITDETPFSEDSEDADTDTSGAAEVIYPQLGGLTDDQASIMAVTEITTLTQESLLSATYVIDLRLTRQGDSWDVTEIASLGGTPPQDASPSPGSEDEAPRAQVSEAATEVLRSPSIELPGSARWDILDHQIDDRLLELLLELSSERTLSVAVLATGHPVNVFDSPSVSNHTHGRAVDIWAIDGVTISDLRASGPDGPAGTVMREALEQGATEVGGPWALSTDHGGTFTNTVHQDHLHIAFKQ</sequence>
<feature type="compositionally biased region" description="Acidic residues" evidence="1">
    <location>
        <begin position="83"/>
        <end position="102"/>
    </location>
</feature>